<reference evidence="2 3" key="1">
    <citation type="submission" date="2020-08" db="EMBL/GenBank/DDBJ databases">
        <title>Genome public.</title>
        <authorList>
            <person name="Liu C."/>
            <person name="Sun Q."/>
        </authorList>
    </citation>
    <scope>NUCLEOTIDE SEQUENCE [LARGE SCALE GENOMIC DNA]</scope>
    <source>
        <strain evidence="2 3">BX4</strain>
    </source>
</reference>
<dbReference type="EMBL" id="JACOOZ010000013">
    <property type="protein sequence ID" value="MBC5668991.1"/>
    <property type="molecule type" value="Genomic_DNA"/>
</dbReference>
<organism evidence="2 3">
    <name type="scientific">Eubacterium segne</name>
    <dbReference type="NCBI Taxonomy" id="2763045"/>
    <lineage>
        <taxon>Bacteria</taxon>
        <taxon>Bacillati</taxon>
        <taxon>Bacillota</taxon>
        <taxon>Clostridia</taxon>
        <taxon>Eubacteriales</taxon>
        <taxon>Eubacteriaceae</taxon>
        <taxon>Eubacterium</taxon>
    </lineage>
</organism>
<evidence type="ECO:0000313" key="2">
    <source>
        <dbReference type="EMBL" id="MBC5668991.1"/>
    </source>
</evidence>
<keyword evidence="1" id="KW-0472">Membrane</keyword>
<keyword evidence="1" id="KW-0812">Transmembrane</keyword>
<gene>
    <name evidence="2" type="ORF">H8S00_13580</name>
</gene>
<dbReference type="Proteomes" id="UP000597877">
    <property type="component" value="Unassembled WGS sequence"/>
</dbReference>
<evidence type="ECO:0000313" key="3">
    <source>
        <dbReference type="Proteomes" id="UP000597877"/>
    </source>
</evidence>
<dbReference type="RefSeq" id="WP_118589955.1">
    <property type="nucleotide sequence ID" value="NZ_JACOOZ010000013.1"/>
</dbReference>
<name>A0ABR7F5W4_9FIRM</name>
<evidence type="ECO:0000256" key="1">
    <source>
        <dbReference type="SAM" id="Phobius"/>
    </source>
</evidence>
<protein>
    <submittedName>
        <fullName evidence="2">Uncharacterized protein</fullName>
    </submittedName>
</protein>
<keyword evidence="1" id="KW-1133">Transmembrane helix</keyword>
<proteinExistence type="predicted"/>
<keyword evidence="3" id="KW-1185">Reference proteome</keyword>
<sequence length="138" mass="16356">MKKIIKPIVVIFTILLGYICVNSVIIYHYLHEYGYGINELLKTVAVWMRVSDGFTVSESDNADFFIGRSYSGYYKKMCEKKGYYVEQMGRDMIATNSQKRYESIYFSPDIDVWCHWFRLYEICSNDGKITIDEFRKLE</sequence>
<accession>A0ABR7F5W4</accession>
<comment type="caution">
    <text evidence="2">The sequence shown here is derived from an EMBL/GenBank/DDBJ whole genome shotgun (WGS) entry which is preliminary data.</text>
</comment>
<feature type="transmembrane region" description="Helical" evidence="1">
    <location>
        <begin position="7"/>
        <end position="30"/>
    </location>
</feature>